<dbReference type="Gene3D" id="3.30.70.940">
    <property type="entry name" value="NusG, N-terminal domain"/>
    <property type="match status" value="1"/>
</dbReference>
<name>A0ABP8FJE5_9BACT</name>
<dbReference type="RefSeq" id="WP_345165111.1">
    <property type="nucleotide sequence ID" value="NZ_BAABGX010000002.1"/>
</dbReference>
<protein>
    <recommendedName>
        <fullName evidence="2">NusG-like N-terminal domain-containing protein</fullName>
    </recommendedName>
</protein>
<comment type="caution">
    <text evidence="3">The sequence shown here is derived from an EMBL/GenBank/DDBJ whole genome shotgun (WGS) entry which is preliminary data.</text>
</comment>
<dbReference type="InterPro" id="IPR036735">
    <property type="entry name" value="NGN_dom_sf"/>
</dbReference>
<evidence type="ECO:0000259" key="2">
    <source>
        <dbReference type="Pfam" id="PF02357"/>
    </source>
</evidence>
<sequence>MDCNWYILCTKPKLERKVAQSLRELHIQNYCPINKRVQKWGKRQETIYEPLFGSYVFVKASKAQLSTVSLLPGVVQLVHNTRGFIIAPDSEVKSLKEFMKAHQNVRFANTKQNALQALQLAQAYLVDVEGTVIPTKTQLTKVLLPALGVLLYAQEIKKSTSRTKTKVGSVNR</sequence>
<organism evidence="3 4">
    <name type="scientific">Nibribacter koreensis</name>
    <dbReference type="NCBI Taxonomy" id="1084519"/>
    <lineage>
        <taxon>Bacteria</taxon>
        <taxon>Pseudomonadati</taxon>
        <taxon>Bacteroidota</taxon>
        <taxon>Cytophagia</taxon>
        <taxon>Cytophagales</taxon>
        <taxon>Hymenobacteraceae</taxon>
        <taxon>Nibribacter</taxon>
    </lineage>
</organism>
<keyword evidence="1" id="KW-0804">Transcription</keyword>
<accession>A0ABP8FJE5</accession>
<gene>
    <name evidence="3" type="ORF">GCM10023183_19140</name>
</gene>
<keyword evidence="4" id="KW-1185">Reference proteome</keyword>
<evidence type="ECO:0000313" key="4">
    <source>
        <dbReference type="Proteomes" id="UP001501844"/>
    </source>
</evidence>
<dbReference type="InterPro" id="IPR006645">
    <property type="entry name" value="NGN-like_dom"/>
</dbReference>
<dbReference type="EMBL" id="BAABGX010000002">
    <property type="protein sequence ID" value="GAA4305193.1"/>
    <property type="molecule type" value="Genomic_DNA"/>
</dbReference>
<dbReference type="Pfam" id="PF02357">
    <property type="entry name" value="NusG"/>
    <property type="match status" value="1"/>
</dbReference>
<dbReference type="SUPFAM" id="SSF82679">
    <property type="entry name" value="N-utilization substance G protein NusG, N-terminal domain"/>
    <property type="match status" value="1"/>
</dbReference>
<feature type="domain" description="NusG-like N-terminal" evidence="2">
    <location>
        <begin position="4"/>
        <end position="95"/>
    </location>
</feature>
<dbReference type="Proteomes" id="UP001501844">
    <property type="component" value="Unassembled WGS sequence"/>
</dbReference>
<dbReference type="CDD" id="cd09895">
    <property type="entry name" value="NGN_SP_UpxY"/>
    <property type="match status" value="1"/>
</dbReference>
<proteinExistence type="predicted"/>
<evidence type="ECO:0000313" key="3">
    <source>
        <dbReference type="EMBL" id="GAA4305193.1"/>
    </source>
</evidence>
<evidence type="ECO:0000256" key="1">
    <source>
        <dbReference type="ARBA" id="ARBA00023163"/>
    </source>
</evidence>
<reference evidence="4" key="1">
    <citation type="journal article" date="2019" name="Int. J. Syst. Evol. Microbiol.">
        <title>The Global Catalogue of Microorganisms (GCM) 10K type strain sequencing project: providing services to taxonomists for standard genome sequencing and annotation.</title>
        <authorList>
            <consortium name="The Broad Institute Genomics Platform"/>
            <consortium name="The Broad Institute Genome Sequencing Center for Infectious Disease"/>
            <person name="Wu L."/>
            <person name="Ma J."/>
        </authorList>
    </citation>
    <scope>NUCLEOTIDE SEQUENCE [LARGE SCALE GENOMIC DNA]</scope>
    <source>
        <strain evidence="4">JCM 17917</strain>
    </source>
</reference>